<reference evidence="1" key="1">
    <citation type="submission" date="2021-03" db="EMBL/GenBank/DDBJ databases">
        <title>Evolutionary priming and transition to the ectomycorrhizal habit in an iconic lineage of mushroom-forming fungi: is preadaptation a requirement?</title>
        <authorList>
            <consortium name="DOE Joint Genome Institute"/>
            <person name="Looney B.P."/>
            <person name="Miyauchi S."/>
            <person name="Morin E."/>
            <person name="Drula E."/>
            <person name="Courty P.E."/>
            <person name="Chicoki N."/>
            <person name="Fauchery L."/>
            <person name="Kohler A."/>
            <person name="Kuo A."/>
            <person name="LaButti K."/>
            <person name="Pangilinan J."/>
            <person name="Lipzen A."/>
            <person name="Riley R."/>
            <person name="Andreopoulos W."/>
            <person name="He G."/>
            <person name="Johnson J."/>
            <person name="Barry K.W."/>
            <person name="Grigoriev I.V."/>
            <person name="Nagy L."/>
            <person name="Hibbett D."/>
            <person name="Henrissat B."/>
            <person name="Matheny P.B."/>
            <person name="Labbe J."/>
            <person name="Martin A.F."/>
        </authorList>
    </citation>
    <scope>NUCLEOTIDE SEQUENCE</scope>
    <source>
        <strain evidence="1">BPL698</strain>
    </source>
</reference>
<name>A0ACC0UAI6_9AGAM</name>
<sequence>MDAHYARADWRAQSSVARRSGCSSLGTGRHERTARCKMEVRVIGFTHMMCPLSGARHKHGAQICLPRACYRASRTRDACVLTAAFAPWFCQCRARARGSGGDDGRGAPWPLGCCPTCSIIQHFLLILLLSCFLMDAYFSQLPTSFVHCNSPTSFVISISPVLSFRVLQPRPIGYPA</sequence>
<evidence type="ECO:0000313" key="1">
    <source>
        <dbReference type="EMBL" id="KAI9508713.1"/>
    </source>
</evidence>
<evidence type="ECO:0000313" key="2">
    <source>
        <dbReference type="Proteomes" id="UP001207468"/>
    </source>
</evidence>
<comment type="caution">
    <text evidence="1">The sequence shown here is derived from an EMBL/GenBank/DDBJ whole genome shotgun (WGS) entry which is preliminary data.</text>
</comment>
<proteinExistence type="predicted"/>
<dbReference type="EMBL" id="JAGFNK010000081">
    <property type="protein sequence ID" value="KAI9508713.1"/>
    <property type="molecule type" value="Genomic_DNA"/>
</dbReference>
<accession>A0ACC0UAI6</accession>
<protein>
    <submittedName>
        <fullName evidence="1">Uncharacterized protein</fullName>
    </submittedName>
</protein>
<organism evidence="1 2">
    <name type="scientific">Russula earlei</name>
    <dbReference type="NCBI Taxonomy" id="71964"/>
    <lineage>
        <taxon>Eukaryota</taxon>
        <taxon>Fungi</taxon>
        <taxon>Dikarya</taxon>
        <taxon>Basidiomycota</taxon>
        <taxon>Agaricomycotina</taxon>
        <taxon>Agaricomycetes</taxon>
        <taxon>Russulales</taxon>
        <taxon>Russulaceae</taxon>
        <taxon>Russula</taxon>
    </lineage>
</organism>
<gene>
    <name evidence="1" type="ORF">F5148DRAFT_1193904</name>
</gene>
<keyword evidence="2" id="KW-1185">Reference proteome</keyword>
<dbReference type="Proteomes" id="UP001207468">
    <property type="component" value="Unassembled WGS sequence"/>
</dbReference>